<dbReference type="AlphaFoldDB" id="A0AB39R7B2"/>
<evidence type="ECO:0000259" key="1">
    <source>
        <dbReference type="PROSITE" id="PS51186"/>
    </source>
</evidence>
<accession>A0AB39R7B2</accession>
<dbReference type="EMBL" id="CP163443">
    <property type="protein sequence ID" value="XDQ50695.1"/>
    <property type="molecule type" value="Genomic_DNA"/>
</dbReference>
<keyword evidence="2" id="KW-0012">Acyltransferase</keyword>
<dbReference type="PROSITE" id="PS51186">
    <property type="entry name" value="GNAT"/>
    <property type="match status" value="1"/>
</dbReference>
<evidence type="ECO:0000313" key="2">
    <source>
        <dbReference type="EMBL" id="XDQ50695.1"/>
    </source>
</evidence>
<feature type="domain" description="N-acetyltransferase" evidence="1">
    <location>
        <begin position="20"/>
        <end position="194"/>
    </location>
</feature>
<dbReference type="GO" id="GO:0008999">
    <property type="term" value="F:protein-N-terminal-alanine acetyltransferase activity"/>
    <property type="evidence" value="ECO:0007669"/>
    <property type="project" value="TreeGrafter"/>
</dbReference>
<dbReference type="PANTHER" id="PTHR43441">
    <property type="entry name" value="RIBOSOMAL-PROTEIN-SERINE ACETYLTRANSFERASE"/>
    <property type="match status" value="1"/>
</dbReference>
<dbReference type="GO" id="GO:1990189">
    <property type="term" value="F:protein N-terminal-serine acetyltransferase activity"/>
    <property type="evidence" value="ECO:0007669"/>
    <property type="project" value="TreeGrafter"/>
</dbReference>
<proteinExistence type="predicted"/>
<protein>
    <submittedName>
        <fullName evidence="2">GNAT family N-acetyltransferase</fullName>
        <ecNumber evidence="2">2.3.-.-</ecNumber>
    </submittedName>
</protein>
<dbReference type="InterPro" id="IPR051908">
    <property type="entry name" value="Ribosomal_N-acetyltransferase"/>
</dbReference>
<dbReference type="Pfam" id="PF13302">
    <property type="entry name" value="Acetyltransf_3"/>
    <property type="match status" value="1"/>
</dbReference>
<gene>
    <name evidence="2" type="ORF">AB5J53_02705</name>
</gene>
<reference evidence="2" key="1">
    <citation type="submission" date="2024-07" db="EMBL/GenBank/DDBJ databases">
        <authorList>
            <person name="Yu S.T."/>
        </authorList>
    </citation>
    <scope>NUCLEOTIDE SEQUENCE</scope>
    <source>
        <strain evidence="2">R41</strain>
    </source>
</reference>
<dbReference type="InterPro" id="IPR016181">
    <property type="entry name" value="Acyl_CoA_acyltransferase"/>
</dbReference>
<dbReference type="SUPFAM" id="SSF55729">
    <property type="entry name" value="Acyl-CoA N-acyltransferases (Nat)"/>
    <property type="match status" value="1"/>
</dbReference>
<dbReference type="Gene3D" id="3.40.630.30">
    <property type="match status" value="1"/>
</dbReference>
<dbReference type="PANTHER" id="PTHR43441:SF10">
    <property type="entry name" value="ACETYLTRANSFERASE"/>
    <property type="match status" value="1"/>
</dbReference>
<dbReference type="InterPro" id="IPR000182">
    <property type="entry name" value="GNAT_dom"/>
</dbReference>
<sequence>MDSRPMFDFARPLHIEGLGLQLREWSADDVADLVALYDDPEIDRWTPVPSPFDAEAARAYLAAAEQKAAEGHTVQLAITTDGGRPQGEILLFRSATDERDLELAYGVGAAYRGRGLATRAVRLAVYFAKRRVGGRRVVLCIEDGNAASEAVAKAAGFVPTDDEPVLRVAKGREVILRTWSHLDGDEALSERHRL</sequence>
<keyword evidence="2" id="KW-0808">Transferase</keyword>
<name>A0AB39R7B2_9ACTN</name>
<dbReference type="EC" id="2.3.-.-" evidence="2"/>
<dbReference type="RefSeq" id="WP_369244045.1">
    <property type="nucleotide sequence ID" value="NZ_CP163443.1"/>
</dbReference>
<dbReference type="CDD" id="cd04301">
    <property type="entry name" value="NAT_SF"/>
    <property type="match status" value="1"/>
</dbReference>
<organism evidence="2">
    <name type="scientific">Streptomyces sp. R41</name>
    <dbReference type="NCBI Taxonomy" id="3238632"/>
    <lineage>
        <taxon>Bacteria</taxon>
        <taxon>Bacillati</taxon>
        <taxon>Actinomycetota</taxon>
        <taxon>Actinomycetes</taxon>
        <taxon>Kitasatosporales</taxon>
        <taxon>Streptomycetaceae</taxon>
        <taxon>Streptomyces</taxon>
    </lineage>
</organism>
<dbReference type="GO" id="GO:0005737">
    <property type="term" value="C:cytoplasm"/>
    <property type="evidence" value="ECO:0007669"/>
    <property type="project" value="TreeGrafter"/>
</dbReference>